<organism evidence="7 8">
    <name type="scientific">Halteria grandinella</name>
    <dbReference type="NCBI Taxonomy" id="5974"/>
    <lineage>
        <taxon>Eukaryota</taxon>
        <taxon>Sar</taxon>
        <taxon>Alveolata</taxon>
        <taxon>Ciliophora</taxon>
        <taxon>Intramacronucleata</taxon>
        <taxon>Spirotrichea</taxon>
        <taxon>Stichotrichia</taxon>
        <taxon>Sporadotrichida</taxon>
        <taxon>Halteriidae</taxon>
        <taxon>Halteria</taxon>
    </lineage>
</organism>
<dbReference type="OrthoDB" id="1658724at2759"/>
<dbReference type="GO" id="GO:0008610">
    <property type="term" value="P:lipid biosynthetic process"/>
    <property type="evidence" value="ECO:0007669"/>
    <property type="project" value="InterPro"/>
</dbReference>
<keyword evidence="8" id="KW-1185">Reference proteome</keyword>
<evidence type="ECO:0000256" key="2">
    <source>
        <dbReference type="ARBA" id="ARBA00022692"/>
    </source>
</evidence>
<keyword evidence="4 5" id="KW-0472">Membrane</keyword>
<proteinExistence type="predicted"/>
<evidence type="ECO:0000256" key="1">
    <source>
        <dbReference type="ARBA" id="ARBA00004370"/>
    </source>
</evidence>
<dbReference type="PANTHER" id="PTHR11863">
    <property type="entry name" value="STEROL DESATURASE"/>
    <property type="match status" value="1"/>
</dbReference>
<dbReference type="Proteomes" id="UP000785679">
    <property type="component" value="Unassembled WGS sequence"/>
</dbReference>
<reference evidence="7" key="1">
    <citation type="submission" date="2019-06" db="EMBL/GenBank/DDBJ databases">
        <authorList>
            <person name="Zheng W."/>
        </authorList>
    </citation>
    <scope>NUCLEOTIDE SEQUENCE</scope>
    <source>
        <strain evidence="7">QDHG01</strain>
    </source>
</reference>
<evidence type="ECO:0000259" key="6">
    <source>
        <dbReference type="Pfam" id="PF04116"/>
    </source>
</evidence>
<name>A0A8J8NLU0_HALGN</name>
<dbReference type="AlphaFoldDB" id="A0A8J8NLU0"/>
<gene>
    <name evidence="7" type="ORF">FGO68_gene7179</name>
</gene>
<protein>
    <recommendedName>
        <fullName evidence="6">Fatty acid hydroxylase domain-containing protein</fullName>
    </recommendedName>
</protein>
<dbReference type="InterPro" id="IPR050307">
    <property type="entry name" value="Sterol_Desaturase_Related"/>
</dbReference>
<dbReference type="EMBL" id="RRYP01012304">
    <property type="protein sequence ID" value="TNV77203.1"/>
    <property type="molecule type" value="Genomic_DNA"/>
</dbReference>
<evidence type="ECO:0000256" key="4">
    <source>
        <dbReference type="ARBA" id="ARBA00023136"/>
    </source>
</evidence>
<comment type="subcellular location">
    <subcellularLocation>
        <location evidence="1">Membrane</location>
    </subcellularLocation>
</comment>
<feature type="domain" description="Fatty acid hydroxylase" evidence="6">
    <location>
        <begin position="208"/>
        <end position="324"/>
    </location>
</feature>
<feature type="transmembrane region" description="Helical" evidence="5">
    <location>
        <begin position="103"/>
        <end position="124"/>
    </location>
</feature>
<keyword evidence="2 5" id="KW-0812">Transmembrane</keyword>
<accession>A0A8J8NLU0</accession>
<evidence type="ECO:0000256" key="5">
    <source>
        <dbReference type="SAM" id="Phobius"/>
    </source>
</evidence>
<dbReference type="Pfam" id="PF04116">
    <property type="entry name" value="FA_hydroxylase"/>
    <property type="match status" value="1"/>
</dbReference>
<dbReference type="InterPro" id="IPR006694">
    <property type="entry name" value="Fatty_acid_hydroxylase"/>
</dbReference>
<dbReference type="GO" id="GO:0016491">
    <property type="term" value="F:oxidoreductase activity"/>
    <property type="evidence" value="ECO:0007669"/>
    <property type="project" value="InterPro"/>
</dbReference>
<evidence type="ECO:0000256" key="3">
    <source>
        <dbReference type="ARBA" id="ARBA00022989"/>
    </source>
</evidence>
<dbReference type="GO" id="GO:0016020">
    <property type="term" value="C:membrane"/>
    <property type="evidence" value="ECO:0007669"/>
    <property type="project" value="UniProtKB-SubCell"/>
</dbReference>
<feature type="transmembrane region" description="Helical" evidence="5">
    <location>
        <begin position="57"/>
        <end position="83"/>
    </location>
</feature>
<keyword evidence="3 5" id="KW-1133">Transmembrane helix</keyword>
<sequence length="347" mass="41292">MRTSQIICNITKMPNQKQDERSIIHQQNNSKDSAQTDFEYSLQGLVRTEVDRYRRKGVAWAAFSVVQSIAYFNFIAYMGQWIWPKIYSYIHVHQIAEWKFQILFSWFISISTLTMSNLFFYILYKSSHPIFEQYKILKNQQWPWQEDPVAWRELLYRSFKSISINNFVIVPSFLLLGAYLNNFQAEFSYSPEELPSVWTFVWQSYYWIVFEDVIFCISHRTLHRPWFYKPGEHAHPVEFIMGNILPLFIPGLILGKRVHFFTFMVIACHRIIAATTEHSGYDLPIKLYEILPFRSDSRYHDYHHAGNINGNYGASVVLSDFIMGYNHQYFRHLDTVVYKDKGTKKLD</sequence>
<feature type="transmembrane region" description="Helical" evidence="5">
    <location>
        <begin position="162"/>
        <end position="180"/>
    </location>
</feature>
<comment type="caution">
    <text evidence="7">The sequence shown here is derived from an EMBL/GenBank/DDBJ whole genome shotgun (WGS) entry which is preliminary data.</text>
</comment>
<evidence type="ECO:0000313" key="8">
    <source>
        <dbReference type="Proteomes" id="UP000785679"/>
    </source>
</evidence>
<dbReference type="GO" id="GO:0005506">
    <property type="term" value="F:iron ion binding"/>
    <property type="evidence" value="ECO:0007669"/>
    <property type="project" value="InterPro"/>
</dbReference>
<evidence type="ECO:0000313" key="7">
    <source>
        <dbReference type="EMBL" id="TNV77203.1"/>
    </source>
</evidence>